<dbReference type="PANTHER" id="PTHR44196">
    <property type="entry name" value="DEHYDROGENASE/REDUCTASE SDR FAMILY MEMBER 7B"/>
    <property type="match status" value="1"/>
</dbReference>
<dbReference type="RefSeq" id="WP_284099627.1">
    <property type="nucleotide sequence ID" value="NZ_JARRAF010000004.1"/>
</dbReference>
<dbReference type="EMBL" id="JARRAF010000004">
    <property type="protein sequence ID" value="MDK2123337.1"/>
    <property type="molecule type" value="Genomic_DNA"/>
</dbReference>
<dbReference type="PANTHER" id="PTHR44196:SF4">
    <property type="entry name" value="SHORT CHAIN DEHYDROGENASE"/>
    <property type="match status" value="1"/>
</dbReference>
<comment type="similarity">
    <text evidence="1">Belongs to the short-chain dehydrogenases/reductases (SDR) family.</text>
</comment>
<dbReference type="InterPro" id="IPR036291">
    <property type="entry name" value="NAD(P)-bd_dom_sf"/>
</dbReference>
<evidence type="ECO:0000313" key="3">
    <source>
        <dbReference type="EMBL" id="MDK2123337.1"/>
    </source>
</evidence>
<reference evidence="3" key="1">
    <citation type="submission" date="2023-03" db="EMBL/GenBank/DDBJ databases">
        <title>Chitinimonas shenzhenensis gen. nov., sp. nov., a novel member of family Burkholderiaceae isolated from activated sludge collected in Shen Zhen, China.</title>
        <authorList>
            <person name="Wang X."/>
        </authorList>
    </citation>
    <scope>NUCLEOTIDE SEQUENCE</scope>
    <source>
        <strain evidence="3">DQS-5</strain>
    </source>
</reference>
<name>A0ABT7DTG5_9NEIS</name>
<organism evidence="3 4">
    <name type="scientific">Parachitinimonas caeni</name>
    <dbReference type="NCBI Taxonomy" id="3031301"/>
    <lineage>
        <taxon>Bacteria</taxon>
        <taxon>Pseudomonadati</taxon>
        <taxon>Pseudomonadota</taxon>
        <taxon>Betaproteobacteria</taxon>
        <taxon>Neisseriales</taxon>
        <taxon>Chitinibacteraceae</taxon>
        <taxon>Parachitinimonas</taxon>
    </lineage>
</organism>
<dbReference type="SUPFAM" id="SSF51735">
    <property type="entry name" value="NAD(P)-binding Rossmann-fold domains"/>
    <property type="match status" value="1"/>
</dbReference>
<dbReference type="Gene3D" id="3.40.50.720">
    <property type="entry name" value="NAD(P)-binding Rossmann-like Domain"/>
    <property type="match status" value="1"/>
</dbReference>
<comment type="caution">
    <text evidence="3">The sequence shown here is derived from an EMBL/GenBank/DDBJ whole genome shotgun (WGS) entry which is preliminary data.</text>
</comment>
<sequence>MSDWKHYSAPSDLLKDRVIMVTGASQGIGEAAALALARHGATVVLIARTAKKLEKVYDAIEAAGGPQPAAIPFDLKSATDQDYENLANLVWKELGRLDGILHCAHGFSHLSPLLLQKVDEWVEMFRVNVAAPFGLTRACMPLLKRSPDAAVLLVSETHAQAPKAYWGGYAVTKSALSPFLTIAASEWDNLPNLRINMLVPGPVHSPFRTKTHPGESKDSLPSIESLLPGLLYWMGPASTGRSGELIDVAASGQS</sequence>
<protein>
    <submittedName>
        <fullName evidence="3">SDR family oxidoreductase</fullName>
    </submittedName>
</protein>
<keyword evidence="2" id="KW-0560">Oxidoreductase</keyword>
<dbReference type="NCBIfam" id="NF006431">
    <property type="entry name" value="PRK08703.1"/>
    <property type="match status" value="1"/>
</dbReference>
<dbReference type="PRINTS" id="PR00081">
    <property type="entry name" value="GDHRDH"/>
</dbReference>
<accession>A0ABT7DTG5</accession>
<evidence type="ECO:0000256" key="2">
    <source>
        <dbReference type="ARBA" id="ARBA00023002"/>
    </source>
</evidence>
<dbReference type="Proteomes" id="UP001172778">
    <property type="component" value="Unassembled WGS sequence"/>
</dbReference>
<evidence type="ECO:0000256" key="1">
    <source>
        <dbReference type="ARBA" id="ARBA00006484"/>
    </source>
</evidence>
<dbReference type="InterPro" id="IPR002347">
    <property type="entry name" value="SDR_fam"/>
</dbReference>
<evidence type="ECO:0000313" key="4">
    <source>
        <dbReference type="Proteomes" id="UP001172778"/>
    </source>
</evidence>
<gene>
    <name evidence="3" type="ORF">PZA18_04645</name>
</gene>
<keyword evidence="4" id="KW-1185">Reference proteome</keyword>
<dbReference type="Pfam" id="PF00106">
    <property type="entry name" value="adh_short"/>
    <property type="match status" value="1"/>
</dbReference>
<proteinExistence type="inferred from homology"/>